<reference evidence="2 3" key="1">
    <citation type="journal article" date="2023" name="bioRxiv">
        <title>High-quality genome assemblies of four members of thePodospora anserinaspecies complex.</title>
        <authorList>
            <person name="Ament-Velasquez S.L."/>
            <person name="Vogan A.A."/>
            <person name="Wallerman O."/>
            <person name="Hartmann F."/>
            <person name="Gautier V."/>
            <person name="Silar P."/>
            <person name="Giraud T."/>
            <person name="Johannesson H."/>
        </authorList>
    </citation>
    <scope>NUCLEOTIDE SEQUENCE [LARGE SCALE GENOMIC DNA]</scope>
    <source>
        <strain evidence="2 3">CBS 411.78</strain>
    </source>
</reference>
<dbReference type="RefSeq" id="XP_062769190.1">
    <property type="nucleotide sequence ID" value="XM_062905662.1"/>
</dbReference>
<accession>A0ABR0HQZ9</accession>
<proteinExistence type="predicted"/>
<dbReference type="GeneID" id="87925677"/>
<sequence length="290" mass="31130">MSLAAKVNVNKTPPSFSPVDHIADISISPTILYAAAQESTVEPTPLVAGVRFLLDFSPLDSAAAASSRLSLAAPPSRCKLVCTSLHHRPQTPRAIGWALEAAPAHQAPRAIPAAPGQQQSSASHPACVRGPLPAREESKKARCAHHIATSPLDPPPKPLELGIGFELRGPTLYKLASRRPPPIPPPSSIFFPSPRIQPPSPADTSRRLHIACSNPSLFDFQVLFIDANCPAAERIPVRLAPINNSRPSRCAATHFFSFDRPPATRPHRFCAPVLLLCSHSLILMILDCDC</sequence>
<comment type="caution">
    <text evidence="2">The sequence shown here is derived from an EMBL/GenBank/DDBJ whole genome shotgun (WGS) entry which is preliminary data.</text>
</comment>
<feature type="region of interest" description="Disordered" evidence="1">
    <location>
        <begin position="110"/>
        <end position="135"/>
    </location>
</feature>
<evidence type="ECO:0000256" key="1">
    <source>
        <dbReference type="SAM" id="MobiDB-lite"/>
    </source>
</evidence>
<organism evidence="2 3">
    <name type="scientific">Podospora pseudopauciseta</name>
    <dbReference type="NCBI Taxonomy" id="2093780"/>
    <lineage>
        <taxon>Eukaryota</taxon>
        <taxon>Fungi</taxon>
        <taxon>Dikarya</taxon>
        <taxon>Ascomycota</taxon>
        <taxon>Pezizomycotina</taxon>
        <taxon>Sordariomycetes</taxon>
        <taxon>Sordariomycetidae</taxon>
        <taxon>Sordariales</taxon>
        <taxon>Podosporaceae</taxon>
        <taxon>Podospora</taxon>
    </lineage>
</organism>
<gene>
    <name evidence="2" type="ORF">QC763_0043620</name>
</gene>
<name>A0ABR0HQZ9_9PEZI</name>
<evidence type="ECO:0000313" key="3">
    <source>
        <dbReference type="Proteomes" id="UP001326199"/>
    </source>
</evidence>
<dbReference type="Proteomes" id="UP001326199">
    <property type="component" value="Unassembled WGS sequence"/>
</dbReference>
<keyword evidence="3" id="KW-1185">Reference proteome</keyword>
<protein>
    <submittedName>
        <fullName evidence="2">Uncharacterized protein</fullName>
    </submittedName>
</protein>
<dbReference type="EMBL" id="JAFFHB010000002">
    <property type="protein sequence ID" value="KAK4670520.1"/>
    <property type="molecule type" value="Genomic_DNA"/>
</dbReference>
<evidence type="ECO:0000313" key="2">
    <source>
        <dbReference type="EMBL" id="KAK4670520.1"/>
    </source>
</evidence>